<organism evidence="1">
    <name type="scientific">Anguilla anguilla</name>
    <name type="common">European freshwater eel</name>
    <name type="synonym">Muraena anguilla</name>
    <dbReference type="NCBI Taxonomy" id="7936"/>
    <lineage>
        <taxon>Eukaryota</taxon>
        <taxon>Metazoa</taxon>
        <taxon>Chordata</taxon>
        <taxon>Craniata</taxon>
        <taxon>Vertebrata</taxon>
        <taxon>Euteleostomi</taxon>
        <taxon>Actinopterygii</taxon>
        <taxon>Neopterygii</taxon>
        <taxon>Teleostei</taxon>
        <taxon>Anguilliformes</taxon>
        <taxon>Anguillidae</taxon>
        <taxon>Anguilla</taxon>
    </lineage>
</organism>
<dbReference type="AlphaFoldDB" id="A0A0E9RPE9"/>
<reference evidence="1" key="1">
    <citation type="submission" date="2014-11" db="EMBL/GenBank/DDBJ databases">
        <authorList>
            <person name="Amaro Gonzalez C."/>
        </authorList>
    </citation>
    <scope>NUCLEOTIDE SEQUENCE</scope>
</reference>
<evidence type="ECO:0000313" key="1">
    <source>
        <dbReference type="EMBL" id="JAH30717.1"/>
    </source>
</evidence>
<dbReference type="EMBL" id="GBXM01077860">
    <property type="protein sequence ID" value="JAH30717.1"/>
    <property type="molecule type" value="Transcribed_RNA"/>
</dbReference>
<reference evidence="1" key="2">
    <citation type="journal article" date="2015" name="Fish Shellfish Immunol.">
        <title>Early steps in the European eel (Anguilla anguilla)-Vibrio vulnificus interaction in the gills: Role of the RtxA13 toxin.</title>
        <authorList>
            <person name="Callol A."/>
            <person name="Pajuelo D."/>
            <person name="Ebbesson L."/>
            <person name="Teles M."/>
            <person name="MacKenzie S."/>
            <person name="Amaro C."/>
        </authorList>
    </citation>
    <scope>NUCLEOTIDE SEQUENCE</scope>
</reference>
<name>A0A0E9RPE9_ANGAN</name>
<accession>A0A0E9RPE9</accession>
<sequence length="52" mass="5985">MKSLYYMSKKHQGSEPTEPLHLFLEAAHIYILNPQLCFASPSSWRCSTSVQQ</sequence>
<protein>
    <submittedName>
        <fullName evidence="1">Uncharacterized protein</fullName>
    </submittedName>
</protein>
<proteinExistence type="predicted"/>